<reference evidence="1 2" key="1">
    <citation type="journal article" date="2011" name="J. Bacteriol.">
        <title>Genome sequence of Helicobacter bizzozeronii strain CIII-1, an isolate from human gastric mucosa.</title>
        <authorList>
            <person name="Schott T."/>
            <person name="Rossi M."/>
            <person name="Hanninen M.L."/>
        </authorList>
    </citation>
    <scope>NUCLEOTIDE SEQUENCE [LARGE SCALE GENOMIC DNA]</scope>
    <source>
        <strain evidence="1 2">CIII-1</strain>
    </source>
</reference>
<name>F8KTU5_HELBC</name>
<keyword evidence="2" id="KW-1185">Reference proteome</keyword>
<accession>F8KTU5</accession>
<dbReference type="HOGENOM" id="CLU_1141335_0_0_7"/>
<dbReference type="KEGG" id="hbi:HBZC1_12790"/>
<protein>
    <submittedName>
        <fullName evidence="1">Uncharacterized protein</fullName>
    </submittedName>
</protein>
<dbReference type="EMBL" id="FR871757">
    <property type="protein sequence ID" value="CCB80265.1"/>
    <property type="molecule type" value="Genomic_DNA"/>
</dbReference>
<sequence>MRWVYVVFLSLVFLGFLGCMGMFLPMFFSSLSQDNQNQLDQFGDDPINGDRQSQEVLYYTRLEPPMFEDSSGHPIEQDVGLSSQDIRGTAMGGVEIQRSDLLQEVKDSEQERKDKANTPETFHTKLNDCAKNDLFNELGAQLTIKTDEQKRCIRLQNHYFSVLNKHYAAINQKKARVLILLQDLVSACNTYPEKQALLKSPFFKRLAPHINTRREKLLYKQLSNAKPLKRDGLHALLIDPKLGERFYRCQYFIHAP</sequence>
<dbReference type="AlphaFoldDB" id="F8KTU5"/>
<dbReference type="STRING" id="1002804.HBZC1_12790"/>
<dbReference type="RefSeq" id="WP_013890681.1">
    <property type="nucleotide sequence ID" value="NC_015674.1"/>
</dbReference>
<dbReference type="PROSITE" id="PS51257">
    <property type="entry name" value="PROKAR_LIPOPROTEIN"/>
    <property type="match status" value="1"/>
</dbReference>
<gene>
    <name evidence="1" type="ordered locus">HBZC1_12790</name>
</gene>
<proteinExistence type="predicted"/>
<evidence type="ECO:0000313" key="1">
    <source>
        <dbReference type="EMBL" id="CCB80265.1"/>
    </source>
</evidence>
<evidence type="ECO:0000313" key="2">
    <source>
        <dbReference type="Proteomes" id="UP000008387"/>
    </source>
</evidence>
<organism evidence="1 2">
    <name type="scientific">Helicobacter bizzozeronii (strain CIII-1)</name>
    <dbReference type="NCBI Taxonomy" id="1002804"/>
    <lineage>
        <taxon>Bacteria</taxon>
        <taxon>Pseudomonadati</taxon>
        <taxon>Campylobacterota</taxon>
        <taxon>Epsilonproteobacteria</taxon>
        <taxon>Campylobacterales</taxon>
        <taxon>Helicobacteraceae</taxon>
        <taxon>Helicobacter</taxon>
    </lineage>
</organism>
<dbReference type="GeneID" id="64360879"/>
<dbReference type="Proteomes" id="UP000008387">
    <property type="component" value="Chromosome"/>
</dbReference>